<feature type="transmembrane region" description="Helical" evidence="6">
    <location>
        <begin position="12"/>
        <end position="35"/>
    </location>
</feature>
<evidence type="ECO:0000256" key="1">
    <source>
        <dbReference type="ARBA" id="ARBA00004236"/>
    </source>
</evidence>
<evidence type="ECO:0000256" key="6">
    <source>
        <dbReference type="SAM" id="Phobius"/>
    </source>
</evidence>
<accession>A0A6N7IYS7</accession>
<name>A0A6N7IYS7_9FIRM</name>
<dbReference type="Pfam" id="PF04347">
    <property type="entry name" value="FliO"/>
    <property type="match status" value="1"/>
</dbReference>
<keyword evidence="7" id="KW-0282">Flagellum</keyword>
<evidence type="ECO:0000256" key="5">
    <source>
        <dbReference type="ARBA" id="ARBA00023136"/>
    </source>
</evidence>
<keyword evidence="3 6" id="KW-0812">Transmembrane</keyword>
<keyword evidence="2" id="KW-1003">Cell membrane</keyword>
<evidence type="ECO:0000256" key="3">
    <source>
        <dbReference type="ARBA" id="ARBA00022692"/>
    </source>
</evidence>
<evidence type="ECO:0000256" key="2">
    <source>
        <dbReference type="ARBA" id="ARBA00022475"/>
    </source>
</evidence>
<dbReference type="GO" id="GO:0016020">
    <property type="term" value="C:membrane"/>
    <property type="evidence" value="ECO:0007669"/>
    <property type="project" value="InterPro"/>
</dbReference>
<keyword evidence="4 6" id="KW-1133">Transmembrane helix</keyword>
<keyword evidence="7" id="KW-0969">Cilium</keyword>
<organism evidence="7 8">
    <name type="scientific">Candidatus Weimeria bifida</name>
    <dbReference type="NCBI Taxonomy" id="2599074"/>
    <lineage>
        <taxon>Bacteria</taxon>
        <taxon>Bacillati</taxon>
        <taxon>Bacillota</taxon>
        <taxon>Clostridia</taxon>
        <taxon>Lachnospirales</taxon>
        <taxon>Lachnospiraceae</taxon>
        <taxon>Candidatus Weimeria</taxon>
    </lineage>
</organism>
<dbReference type="AlphaFoldDB" id="A0A6N7IYS7"/>
<keyword evidence="7" id="KW-0966">Cell projection</keyword>
<gene>
    <name evidence="7" type="ORF">FRC54_05715</name>
</gene>
<comment type="subcellular location">
    <subcellularLocation>
        <location evidence="1">Cell membrane</location>
    </subcellularLocation>
</comment>
<evidence type="ECO:0000313" key="8">
    <source>
        <dbReference type="Proteomes" id="UP000460257"/>
    </source>
</evidence>
<evidence type="ECO:0000313" key="7">
    <source>
        <dbReference type="EMBL" id="MQN01412.1"/>
    </source>
</evidence>
<dbReference type="Proteomes" id="UP000460257">
    <property type="component" value="Unassembled WGS sequence"/>
</dbReference>
<evidence type="ECO:0000256" key="4">
    <source>
        <dbReference type="ARBA" id="ARBA00022989"/>
    </source>
</evidence>
<dbReference type="InterPro" id="IPR022781">
    <property type="entry name" value="Flagellar_biosynth_FliO"/>
</dbReference>
<reference evidence="7" key="1">
    <citation type="journal article" date="2020" name="Appl. Environ. Microbiol.">
        <title>Medium-Chain Fatty Acid Synthesis by 'Candidatus Weimeria bifida' gen. nov., sp. nov., and 'Candidatus Pseudoramibacter fermentans' sp. nov.</title>
        <authorList>
            <person name="Scarborough M.J."/>
            <person name="Myers K.S."/>
            <person name="Donohue T.J."/>
            <person name="Noguera D.R."/>
        </authorList>
    </citation>
    <scope>NUCLEOTIDE SEQUENCE</scope>
    <source>
        <strain evidence="7">LCO1.1</strain>
    </source>
</reference>
<comment type="caution">
    <text evidence="7">The sequence shown here is derived from an EMBL/GenBank/DDBJ whole genome shotgun (WGS) entry which is preliminary data.</text>
</comment>
<sequence>MFLASGLESLGQLLVAILMFVVVVALCYFTTHFIADYQKKKLSVGNFAVVDTMKIANNKFLAIVKAGKDNYYLIGVGKDEITFIDKIDKDDITFKTDSGSVIPGKNPDFGSFKELFKKYTGRGKDTTDD</sequence>
<protein>
    <submittedName>
        <fullName evidence="7">Flagellar biosynthetic protein FliO</fullName>
    </submittedName>
</protein>
<keyword evidence="8" id="KW-1185">Reference proteome</keyword>
<dbReference type="GO" id="GO:0044781">
    <property type="term" value="P:bacterial-type flagellum organization"/>
    <property type="evidence" value="ECO:0007669"/>
    <property type="project" value="InterPro"/>
</dbReference>
<dbReference type="EMBL" id="VOGC01000006">
    <property type="protein sequence ID" value="MQN01412.1"/>
    <property type="molecule type" value="Genomic_DNA"/>
</dbReference>
<keyword evidence="5 6" id="KW-0472">Membrane</keyword>
<proteinExistence type="predicted"/>